<dbReference type="EMBL" id="BAAAPC010000014">
    <property type="protein sequence ID" value="GAA2003537.1"/>
    <property type="molecule type" value="Genomic_DNA"/>
</dbReference>
<dbReference type="SUPFAM" id="SSF50475">
    <property type="entry name" value="FMN-binding split barrel"/>
    <property type="match status" value="1"/>
</dbReference>
<feature type="region of interest" description="Disordered" evidence="1">
    <location>
        <begin position="281"/>
        <end position="302"/>
    </location>
</feature>
<dbReference type="Proteomes" id="UP001501585">
    <property type="component" value="Unassembled WGS sequence"/>
</dbReference>
<feature type="compositionally biased region" description="Basic and acidic residues" evidence="1">
    <location>
        <begin position="1"/>
        <end position="15"/>
    </location>
</feature>
<reference evidence="4" key="1">
    <citation type="journal article" date="2019" name="Int. J. Syst. Evol. Microbiol.">
        <title>The Global Catalogue of Microorganisms (GCM) 10K type strain sequencing project: providing services to taxonomists for standard genome sequencing and annotation.</title>
        <authorList>
            <consortium name="The Broad Institute Genomics Platform"/>
            <consortium name="The Broad Institute Genome Sequencing Center for Infectious Disease"/>
            <person name="Wu L."/>
            <person name="Ma J."/>
        </authorList>
    </citation>
    <scope>NUCLEOTIDE SEQUENCE [LARGE SCALE GENOMIC DNA]</scope>
    <source>
        <strain evidence="4">JCM 15313</strain>
    </source>
</reference>
<gene>
    <name evidence="3" type="ORF">GCM10009799_33300</name>
</gene>
<evidence type="ECO:0000313" key="3">
    <source>
        <dbReference type="EMBL" id="GAA2003537.1"/>
    </source>
</evidence>
<dbReference type="Pfam" id="PF01243">
    <property type="entry name" value="PNPOx_N"/>
    <property type="match status" value="1"/>
</dbReference>
<feature type="domain" description="Pyridoxamine 5'-phosphate oxidase N-terminal" evidence="2">
    <location>
        <begin position="166"/>
        <end position="275"/>
    </location>
</feature>
<evidence type="ECO:0000259" key="2">
    <source>
        <dbReference type="Pfam" id="PF01243"/>
    </source>
</evidence>
<dbReference type="InterPro" id="IPR011576">
    <property type="entry name" value="Pyridox_Oxase_N"/>
</dbReference>
<keyword evidence="4" id="KW-1185">Reference proteome</keyword>
<dbReference type="InterPro" id="IPR012349">
    <property type="entry name" value="Split_barrel_FMN-bd"/>
</dbReference>
<feature type="region of interest" description="Disordered" evidence="1">
    <location>
        <begin position="1"/>
        <end position="25"/>
    </location>
</feature>
<evidence type="ECO:0000256" key="1">
    <source>
        <dbReference type="SAM" id="MobiDB-lite"/>
    </source>
</evidence>
<evidence type="ECO:0000313" key="4">
    <source>
        <dbReference type="Proteomes" id="UP001501585"/>
    </source>
</evidence>
<dbReference type="RefSeq" id="WP_344163532.1">
    <property type="nucleotide sequence ID" value="NZ_BAAAPC010000014.1"/>
</dbReference>
<organism evidence="3 4">
    <name type="scientific">Nocardiopsis rhodophaea</name>
    <dbReference type="NCBI Taxonomy" id="280238"/>
    <lineage>
        <taxon>Bacteria</taxon>
        <taxon>Bacillati</taxon>
        <taxon>Actinomycetota</taxon>
        <taxon>Actinomycetes</taxon>
        <taxon>Streptosporangiales</taxon>
        <taxon>Nocardiopsidaceae</taxon>
        <taxon>Nocardiopsis</taxon>
    </lineage>
</organism>
<dbReference type="PANTHER" id="PTHR42815:SF2">
    <property type="entry name" value="FAD-BINDING, PUTATIVE (AFU_ORTHOLOGUE AFUA_6G07600)-RELATED"/>
    <property type="match status" value="1"/>
</dbReference>
<dbReference type="Gene3D" id="2.30.110.10">
    <property type="entry name" value="Electron Transport, Fmn-binding Protein, Chain A"/>
    <property type="match status" value="2"/>
</dbReference>
<proteinExistence type="predicted"/>
<sequence>MGYHAGERRVQERAGEVQTAEHAGRSIKSQIPEVAARFLTERRMVVIGAADTEGRVWCTALAGPPGFLSADGPTSVRVAARPHPHDPLADALSTPTPVGMIAVDQERRRRMRINGRAAPVGDGLCVRVDQVYANCPKYIQRRTIGDAAPAQEAGATTRGSSLTVRQRRLVAAADTFFLATRDTSGDCDASHRGGSPGFVRVHSGDRLSWPDYRGNSMYMSLGNLDEVPRAGLLFLDWAEGTLLRLSGTASVDWSAGRAAEFPGARRVLDFTVTEVAETPAALPLRWGPPESSPANPDAARPA</sequence>
<accession>A0ABP5ETN1</accession>
<name>A0ABP5ETN1_9ACTN</name>
<protein>
    <submittedName>
        <fullName evidence="3">Pyridoxamine 5'-phosphate oxidase family protein</fullName>
    </submittedName>
</protein>
<dbReference type="PANTHER" id="PTHR42815">
    <property type="entry name" value="FAD-BINDING, PUTATIVE (AFU_ORTHOLOGUE AFUA_6G07600)-RELATED"/>
    <property type="match status" value="1"/>
</dbReference>
<comment type="caution">
    <text evidence="3">The sequence shown here is derived from an EMBL/GenBank/DDBJ whole genome shotgun (WGS) entry which is preliminary data.</text>
</comment>